<dbReference type="InterPro" id="IPR004031">
    <property type="entry name" value="PMP22/EMP/MP20/Claudin"/>
</dbReference>
<dbReference type="GO" id="GO:0005923">
    <property type="term" value="C:bicellular tight junction"/>
    <property type="evidence" value="ECO:0007669"/>
    <property type="project" value="UniProtKB-SubCell"/>
</dbReference>
<keyword evidence="9 11" id="KW-0472">Membrane</keyword>
<dbReference type="InterPro" id="IPR006187">
    <property type="entry name" value="Claudin"/>
</dbReference>
<dbReference type="EMBL" id="JAHKSW010000011">
    <property type="protein sequence ID" value="KAG7326430.1"/>
    <property type="molecule type" value="Genomic_DNA"/>
</dbReference>
<dbReference type="AlphaFoldDB" id="A0A9D3NSR8"/>
<organism evidence="12 13">
    <name type="scientific">Hemibagrus wyckioides</name>
    <dbReference type="NCBI Taxonomy" id="337641"/>
    <lineage>
        <taxon>Eukaryota</taxon>
        <taxon>Metazoa</taxon>
        <taxon>Chordata</taxon>
        <taxon>Craniata</taxon>
        <taxon>Vertebrata</taxon>
        <taxon>Euteleostomi</taxon>
        <taxon>Actinopterygii</taxon>
        <taxon>Neopterygii</taxon>
        <taxon>Teleostei</taxon>
        <taxon>Ostariophysi</taxon>
        <taxon>Siluriformes</taxon>
        <taxon>Bagridae</taxon>
        <taxon>Hemibagrus</taxon>
    </lineage>
</organism>
<keyword evidence="4" id="KW-0796">Tight junction</keyword>
<evidence type="ECO:0000256" key="7">
    <source>
        <dbReference type="ARBA" id="ARBA00022949"/>
    </source>
</evidence>
<evidence type="ECO:0000256" key="5">
    <source>
        <dbReference type="ARBA" id="ARBA00022475"/>
    </source>
</evidence>
<feature type="region of interest" description="Disordered" evidence="10">
    <location>
        <begin position="203"/>
        <end position="235"/>
    </location>
</feature>
<evidence type="ECO:0000256" key="8">
    <source>
        <dbReference type="ARBA" id="ARBA00022989"/>
    </source>
</evidence>
<dbReference type="Gene3D" id="1.20.140.150">
    <property type="match status" value="1"/>
</dbReference>
<sequence length="256" mass="28123">MSYLAHTAHRQFFGLVLAVLGLILTIATSGVDDWRVWYVDDVSVITSGTAWVGIWRACFYSNVLDTAEFCRRIGITDSFIPPEIAAAQVLCMTAIPVGIAANLIAGYAIRLAYFNIDGGHIRLFFSSAGALYFLTATCSLIPVFWNMNSVLKNHTIDFPPEFLLPPAPYKQELGLGITTGIGSAVLLIISGLLFLSYRQPRKPRKHKAEGTGDNTNLRTGALDTENRGEGTDNPTFKTEDKLFPIQLCVNLNCKML</sequence>
<dbReference type="OrthoDB" id="9895009at2759"/>
<keyword evidence="5" id="KW-1003">Cell membrane</keyword>
<dbReference type="Pfam" id="PF13903">
    <property type="entry name" value="Claudin_2"/>
    <property type="match status" value="1"/>
</dbReference>
<proteinExistence type="inferred from homology"/>
<evidence type="ECO:0000256" key="6">
    <source>
        <dbReference type="ARBA" id="ARBA00022692"/>
    </source>
</evidence>
<evidence type="ECO:0000256" key="1">
    <source>
        <dbReference type="ARBA" id="ARBA00004435"/>
    </source>
</evidence>
<comment type="similarity">
    <text evidence="3">Belongs to the claudin family.</text>
</comment>
<evidence type="ECO:0000256" key="3">
    <source>
        <dbReference type="ARBA" id="ARBA00008295"/>
    </source>
</evidence>
<evidence type="ECO:0000256" key="10">
    <source>
        <dbReference type="SAM" id="MobiDB-lite"/>
    </source>
</evidence>
<evidence type="ECO:0008006" key="14">
    <source>
        <dbReference type="Google" id="ProtNLM"/>
    </source>
</evidence>
<feature type="transmembrane region" description="Helical" evidence="11">
    <location>
        <begin position="121"/>
        <end position="145"/>
    </location>
</feature>
<evidence type="ECO:0000256" key="4">
    <source>
        <dbReference type="ARBA" id="ARBA00022427"/>
    </source>
</evidence>
<comment type="subcellular location">
    <subcellularLocation>
        <location evidence="1">Cell junction</location>
        <location evidence="1">Tight junction</location>
    </subcellularLocation>
    <subcellularLocation>
        <location evidence="2">Cell membrane</location>
        <topology evidence="2">Multi-pass membrane protein</topology>
    </subcellularLocation>
</comment>
<accession>A0A9D3NSR8</accession>
<evidence type="ECO:0000313" key="13">
    <source>
        <dbReference type="Proteomes" id="UP000824219"/>
    </source>
</evidence>
<keyword evidence="6 11" id="KW-0812">Transmembrane</keyword>
<dbReference type="Proteomes" id="UP000824219">
    <property type="component" value="Linkage Group LG11"/>
</dbReference>
<keyword evidence="8 11" id="KW-1133">Transmembrane helix</keyword>
<feature type="transmembrane region" description="Helical" evidence="11">
    <location>
        <begin position="85"/>
        <end position="109"/>
    </location>
</feature>
<feature type="transmembrane region" description="Helical" evidence="11">
    <location>
        <begin position="173"/>
        <end position="197"/>
    </location>
</feature>
<dbReference type="PANTHER" id="PTHR12002">
    <property type="entry name" value="CLAUDIN"/>
    <property type="match status" value="1"/>
</dbReference>
<evidence type="ECO:0000256" key="11">
    <source>
        <dbReference type="SAM" id="Phobius"/>
    </source>
</evidence>
<comment type="caution">
    <text evidence="12">The sequence shown here is derived from an EMBL/GenBank/DDBJ whole genome shotgun (WGS) entry which is preliminary data.</text>
</comment>
<evidence type="ECO:0000313" key="12">
    <source>
        <dbReference type="EMBL" id="KAG7326430.1"/>
    </source>
</evidence>
<evidence type="ECO:0000256" key="2">
    <source>
        <dbReference type="ARBA" id="ARBA00004651"/>
    </source>
</evidence>
<dbReference type="GO" id="GO:0005886">
    <property type="term" value="C:plasma membrane"/>
    <property type="evidence" value="ECO:0007669"/>
    <property type="project" value="UniProtKB-SubCell"/>
</dbReference>
<evidence type="ECO:0000256" key="9">
    <source>
        <dbReference type="ARBA" id="ARBA00023136"/>
    </source>
</evidence>
<protein>
    <recommendedName>
        <fullName evidence="14">Claudin-34</fullName>
    </recommendedName>
</protein>
<dbReference type="GO" id="GO:0005198">
    <property type="term" value="F:structural molecule activity"/>
    <property type="evidence" value="ECO:0007669"/>
    <property type="project" value="InterPro"/>
</dbReference>
<keyword evidence="13" id="KW-1185">Reference proteome</keyword>
<keyword evidence="7" id="KW-0965">Cell junction</keyword>
<feature type="transmembrane region" description="Helical" evidence="11">
    <location>
        <begin position="12"/>
        <end position="31"/>
    </location>
</feature>
<name>A0A9D3NSR8_9TELE</name>
<gene>
    <name evidence="12" type="ORF">KOW79_009831</name>
</gene>
<reference evidence="12 13" key="1">
    <citation type="submission" date="2021-06" db="EMBL/GenBank/DDBJ databases">
        <title>Chromosome-level genome assembly of the red-tail catfish (Hemibagrus wyckioides).</title>
        <authorList>
            <person name="Shao F."/>
        </authorList>
    </citation>
    <scope>NUCLEOTIDE SEQUENCE [LARGE SCALE GENOMIC DNA]</scope>
    <source>
        <strain evidence="12">EC202008001</strain>
        <tissue evidence="12">Blood</tissue>
    </source>
</reference>